<accession>A0A9E6Y0Q0</accession>
<evidence type="ECO:0000313" key="2">
    <source>
        <dbReference type="EMBL" id="UGS38042.1"/>
    </source>
</evidence>
<organism evidence="2 3">
    <name type="scientific">Capillimicrobium parvum</name>
    <dbReference type="NCBI Taxonomy" id="2884022"/>
    <lineage>
        <taxon>Bacteria</taxon>
        <taxon>Bacillati</taxon>
        <taxon>Actinomycetota</taxon>
        <taxon>Thermoleophilia</taxon>
        <taxon>Solirubrobacterales</taxon>
        <taxon>Capillimicrobiaceae</taxon>
        <taxon>Capillimicrobium</taxon>
    </lineage>
</organism>
<reference evidence="2" key="1">
    <citation type="journal article" date="2022" name="Int. J. Syst. Evol. Microbiol.">
        <title>Pseudomonas aegrilactucae sp. nov. and Pseudomonas morbosilactucae sp. nov., pathogens causing bacterial rot of lettuce in Japan.</title>
        <authorList>
            <person name="Sawada H."/>
            <person name="Fujikawa T."/>
            <person name="Satou M."/>
        </authorList>
    </citation>
    <scope>NUCLEOTIDE SEQUENCE</scope>
    <source>
        <strain evidence="2">0166_1</strain>
    </source>
</reference>
<dbReference type="RefSeq" id="WP_259312077.1">
    <property type="nucleotide sequence ID" value="NZ_CP087164.1"/>
</dbReference>
<protein>
    <submittedName>
        <fullName evidence="2">Uncharacterized protein</fullName>
    </submittedName>
</protein>
<dbReference type="Proteomes" id="UP001162834">
    <property type="component" value="Chromosome"/>
</dbReference>
<dbReference type="EMBL" id="CP087164">
    <property type="protein sequence ID" value="UGS38042.1"/>
    <property type="molecule type" value="Genomic_DNA"/>
</dbReference>
<dbReference type="KEGG" id="sbae:DSM104329_04464"/>
<name>A0A9E6Y0Q0_9ACTN</name>
<sequence length="65" mass="7224">MTWDDLPNGGARARAERARDHDAGESYYWAPGHDLDAVTDTEYLEITRAEEYDAPTEHCARGIGG</sequence>
<evidence type="ECO:0000256" key="1">
    <source>
        <dbReference type="SAM" id="MobiDB-lite"/>
    </source>
</evidence>
<feature type="region of interest" description="Disordered" evidence="1">
    <location>
        <begin position="1"/>
        <end position="21"/>
    </location>
</feature>
<keyword evidence="3" id="KW-1185">Reference proteome</keyword>
<evidence type="ECO:0000313" key="3">
    <source>
        <dbReference type="Proteomes" id="UP001162834"/>
    </source>
</evidence>
<gene>
    <name evidence="2" type="ORF">DSM104329_04464</name>
</gene>
<dbReference type="AlphaFoldDB" id="A0A9E6Y0Q0"/>
<proteinExistence type="predicted"/>